<feature type="chain" id="PRO_5040447487" description="C-type lectin domain-containing protein" evidence="1">
    <location>
        <begin position="20"/>
        <end position="153"/>
    </location>
</feature>
<reference evidence="3" key="1">
    <citation type="submission" date="2022-01" db="EMBL/GenBank/DDBJ databases">
        <authorList>
            <person name="King R."/>
        </authorList>
    </citation>
    <scope>NUCLEOTIDE SEQUENCE</scope>
</reference>
<dbReference type="SUPFAM" id="SSF56436">
    <property type="entry name" value="C-type lectin-like"/>
    <property type="match status" value="1"/>
</dbReference>
<dbReference type="CDD" id="cd00037">
    <property type="entry name" value="CLECT"/>
    <property type="match status" value="1"/>
</dbReference>
<evidence type="ECO:0000313" key="3">
    <source>
        <dbReference type="EMBL" id="CAG9864865.1"/>
    </source>
</evidence>
<dbReference type="AlphaFoldDB" id="A0A9N9XWJ6"/>
<accession>A0A9N9XWJ6</accession>
<dbReference type="Pfam" id="PF00059">
    <property type="entry name" value="Lectin_C"/>
    <property type="match status" value="1"/>
</dbReference>
<evidence type="ECO:0000313" key="4">
    <source>
        <dbReference type="Proteomes" id="UP001153712"/>
    </source>
</evidence>
<sequence length="153" mass="16962">MSLKLHCLVIIGFLACLTAGKVGVQDDGKKDYFVVVEKQTFSGALEICKLKKNMQLAAINNEAENTDVLSNIGTLAEDFDRKFWTSGSKTSSGWEWKSNNKTIDWFDWGSGKPDDSADDGDCILVTVNHFDKGSWLKASCDEKHFVLCETALD</sequence>
<dbReference type="InterPro" id="IPR016187">
    <property type="entry name" value="CTDL_fold"/>
</dbReference>
<dbReference type="Proteomes" id="UP001153712">
    <property type="component" value="Chromosome 9"/>
</dbReference>
<dbReference type="SMART" id="SM00034">
    <property type="entry name" value="CLECT"/>
    <property type="match status" value="1"/>
</dbReference>
<evidence type="ECO:0000256" key="1">
    <source>
        <dbReference type="SAM" id="SignalP"/>
    </source>
</evidence>
<proteinExistence type="predicted"/>
<dbReference type="InterPro" id="IPR016186">
    <property type="entry name" value="C-type_lectin-like/link_sf"/>
</dbReference>
<keyword evidence="1" id="KW-0732">Signal</keyword>
<evidence type="ECO:0000259" key="2">
    <source>
        <dbReference type="SMART" id="SM00034"/>
    </source>
</evidence>
<name>A0A9N9XWJ6_PHYSR</name>
<protein>
    <recommendedName>
        <fullName evidence="2">C-type lectin domain-containing protein</fullName>
    </recommendedName>
</protein>
<organism evidence="3 4">
    <name type="scientific">Phyllotreta striolata</name>
    <name type="common">Striped flea beetle</name>
    <name type="synonym">Crioceris striolata</name>
    <dbReference type="NCBI Taxonomy" id="444603"/>
    <lineage>
        <taxon>Eukaryota</taxon>
        <taxon>Metazoa</taxon>
        <taxon>Ecdysozoa</taxon>
        <taxon>Arthropoda</taxon>
        <taxon>Hexapoda</taxon>
        <taxon>Insecta</taxon>
        <taxon>Pterygota</taxon>
        <taxon>Neoptera</taxon>
        <taxon>Endopterygota</taxon>
        <taxon>Coleoptera</taxon>
        <taxon>Polyphaga</taxon>
        <taxon>Cucujiformia</taxon>
        <taxon>Chrysomeloidea</taxon>
        <taxon>Chrysomelidae</taxon>
        <taxon>Galerucinae</taxon>
        <taxon>Alticini</taxon>
        <taxon>Phyllotreta</taxon>
    </lineage>
</organism>
<feature type="domain" description="C-type lectin" evidence="2">
    <location>
        <begin position="20"/>
        <end position="149"/>
    </location>
</feature>
<feature type="signal peptide" evidence="1">
    <location>
        <begin position="1"/>
        <end position="19"/>
    </location>
</feature>
<dbReference type="OrthoDB" id="6774578at2759"/>
<gene>
    <name evidence="3" type="ORF">PHYEVI_LOCUS11115</name>
</gene>
<dbReference type="InterPro" id="IPR001304">
    <property type="entry name" value="C-type_lectin-like"/>
</dbReference>
<dbReference type="EMBL" id="OU900102">
    <property type="protein sequence ID" value="CAG9864865.1"/>
    <property type="molecule type" value="Genomic_DNA"/>
</dbReference>
<keyword evidence="4" id="KW-1185">Reference proteome</keyword>
<dbReference type="Gene3D" id="3.10.100.10">
    <property type="entry name" value="Mannose-Binding Protein A, subunit A"/>
    <property type="match status" value="1"/>
</dbReference>